<keyword evidence="2" id="KW-0238">DNA-binding</keyword>
<dbReference type="STRING" id="35608.A0A2U1MT73"/>
<protein>
    <recommendedName>
        <fullName evidence="4">MULE transposase domain-containing protein</fullName>
    </recommendedName>
</protein>
<dbReference type="AlphaFoldDB" id="A0A2U1MT73"/>
<dbReference type="Proteomes" id="UP000245207">
    <property type="component" value="Unassembled WGS sequence"/>
</dbReference>
<dbReference type="PROSITE" id="PS01007">
    <property type="entry name" value="TRANSPOSASE_MUTATOR"/>
    <property type="match status" value="1"/>
</dbReference>
<dbReference type="PANTHER" id="PTHR31973:SF188">
    <property type="entry name" value="POLYPROTEIN, PUTATIVE-RELATED"/>
    <property type="match status" value="1"/>
</dbReference>
<evidence type="ECO:0000313" key="6">
    <source>
        <dbReference type="Proteomes" id="UP000245207"/>
    </source>
</evidence>
<dbReference type="OrthoDB" id="687700at2759"/>
<sequence>MDDSAEISIDQSSRPVWENIVESSILEQPSTKYKLNVQTWSASGKFMLISCKMELRLNLLSMLISMLACQAKTMTEAHTCIRSNKGGNKHATQGWIAEVVSDKLKSSGDVYVIELSKWLMQKYSIVLQYHKVFRGKEQAYNDIYGKWEDSFIRMDDFKEELRNRNPESVVEIGFETDGDKKRFQRFFISLVACSMGFLAGCRPYISLDACHLKGKFNGVLVAATGIDACSMGFLAGCRPYISLDACHLKGKFNGVLVAATGIDENTNSWTWFLESLKKAVGTPYGLVISSDMQKGLEGAIMQVYPSVEHRECIRHLYSNFKKNESEEAVTYLHANHKKIWSRSKFGTTSKCDYITNNISETFNSWVGDLRYKPVLDLLDGIREMLMVRFHKKRKVAVCASSDNRAEVKYKGKRWEVILVERKCTSAFIAFIRDNNWDKYVDPYFTVTKFKEAYALEIGPLPTKDQWVHMETEEKIYPPFIKRPAGRPRKNRIVPHDESKRRHKCPRCNEYGHHSRTCKNPAFEPSQSSNKFQASTSKRKSKLVSRWLCEFGDV</sequence>
<evidence type="ECO:0000259" key="4">
    <source>
        <dbReference type="Pfam" id="PF10551"/>
    </source>
</evidence>
<accession>A0A2U1MT73</accession>
<evidence type="ECO:0000256" key="1">
    <source>
        <dbReference type="ARBA" id="ARBA00022578"/>
    </source>
</evidence>
<gene>
    <name evidence="5" type="ORF">CTI12_AA342820</name>
</gene>
<dbReference type="Pfam" id="PF10551">
    <property type="entry name" value="MULE"/>
    <property type="match status" value="1"/>
</dbReference>
<comment type="caution">
    <text evidence="5">The sequence shown here is derived from an EMBL/GenBank/DDBJ whole genome shotgun (WGS) entry which is preliminary data.</text>
</comment>
<keyword evidence="3" id="KW-0233">DNA recombination</keyword>
<keyword evidence="6" id="KW-1185">Reference proteome</keyword>
<dbReference type="PANTHER" id="PTHR31973">
    <property type="entry name" value="POLYPROTEIN, PUTATIVE-RELATED"/>
    <property type="match status" value="1"/>
</dbReference>
<dbReference type="GO" id="GO:0003677">
    <property type="term" value="F:DNA binding"/>
    <property type="evidence" value="ECO:0007669"/>
    <property type="project" value="UniProtKB-KW"/>
</dbReference>
<dbReference type="GO" id="GO:0004803">
    <property type="term" value="F:transposase activity"/>
    <property type="evidence" value="ECO:0007669"/>
    <property type="project" value="InterPro"/>
</dbReference>
<dbReference type="InterPro" id="IPR001207">
    <property type="entry name" value="Transposase_mutator"/>
</dbReference>
<name>A0A2U1MT73_ARTAN</name>
<dbReference type="InterPro" id="IPR018289">
    <property type="entry name" value="MULE_transposase_dom"/>
</dbReference>
<organism evidence="5 6">
    <name type="scientific">Artemisia annua</name>
    <name type="common">Sweet wormwood</name>
    <dbReference type="NCBI Taxonomy" id="35608"/>
    <lineage>
        <taxon>Eukaryota</taxon>
        <taxon>Viridiplantae</taxon>
        <taxon>Streptophyta</taxon>
        <taxon>Embryophyta</taxon>
        <taxon>Tracheophyta</taxon>
        <taxon>Spermatophyta</taxon>
        <taxon>Magnoliopsida</taxon>
        <taxon>eudicotyledons</taxon>
        <taxon>Gunneridae</taxon>
        <taxon>Pentapetalae</taxon>
        <taxon>asterids</taxon>
        <taxon>campanulids</taxon>
        <taxon>Asterales</taxon>
        <taxon>Asteraceae</taxon>
        <taxon>Asteroideae</taxon>
        <taxon>Anthemideae</taxon>
        <taxon>Artemisiinae</taxon>
        <taxon>Artemisia</taxon>
    </lineage>
</organism>
<keyword evidence="1" id="KW-0815">Transposition</keyword>
<evidence type="ECO:0000313" key="5">
    <source>
        <dbReference type="EMBL" id="PWA64461.1"/>
    </source>
</evidence>
<evidence type="ECO:0000256" key="3">
    <source>
        <dbReference type="ARBA" id="ARBA00023172"/>
    </source>
</evidence>
<feature type="domain" description="MULE transposase" evidence="4">
    <location>
        <begin position="263"/>
        <end position="319"/>
    </location>
</feature>
<proteinExistence type="predicted"/>
<evidence type="ECO:0000256" key="2">
    <source>
        <dbReference type="ARBA" id="ARBA00023125"/>
    </source>
</evidence>
<reference evidence="5 6" key="1">
    <citation type="journal article" date="2018" name="Mol. Plant">
        <title>The genome of Artemisia annua provides insight into the evolution of Asteraceae family and artemisinin biosynthesis.</title>
        <authorList>
            <person name="Shen Q."/>
            <person name="Zhang L."/>
            <person name="Liao Z."/>
            <person name="Wang S."/>
            <person name="Yan T."/>
            <person name="Shi P."/>
            <person name="Liu M."/>
            <person name="Fu X."/>
            <person name="Pan Q."/>
            <person name="Wang Y."/>
            <person name="Lv Z."/>
            <person name="Lu X."/>
            <person name="Zhang F."/>
            <person name="Jiang W."/>
            <person name="Ma Y."/>
            <person name="Chen M."/>
            <person name="Hao X."/>
            <person name="Li L."/>
            <person name="Tang Y."/>
            <person name="Lv G."/>
            <person name="Zhou Y."/>
            <person name="Sun X."/>
            <person name="Brodelius P.E."/>
            <person name="Rose J.K.C."/>
            <person name="Tang K."/>
        </authorList>
    </citation>
    <scope>NUCLEOTIDE SEQUENCE [LARGE SCALE GENOMIC DNA]</scope>
    <source>
        <strain evidence="6">cv. Huhao1</strain>
        <tissue evidence="5">Leaf</tissue>
    </source>
</reference>
<dbReference type="GO" id="GO:0006313">
    <property type="term" value="P:DNA transposition"/>
    <property type="evidence" value="ECO:0007669"/>
    <property type="project" value="InterPro"/>
</dbReference>
<dbReference type="EMBL" id="PKPP01004417">
    <property type="protein sequence ID" value="PWA64461.1"/>
    <property type="molecule type" value="Genomic_DNA"/>
</dbReference>